<comment type="caution">
    <text evidence="3">The sequence shown here is derived from an EMBL/GenBank/DDBJ whole genome shotgun (WGS) entry which is preliminary data.</text>
</comment>
<name>A0AAV2U2H9_CALDB</name>
<dbReference type="Proteomes" id="UP001497525">
    <property type="component" value="Unassembled WGS sequence"/>
</dbReference>
<dbReference type="EMBL" id="CAXLJL010000933">
    <property type="protein sequence ID" value="CAL5141990.1"/>
    <property type="molecule type" value="Genomic_DNA"/>
</dbReference>
<evidence type="ECO:0008006" key="5">
    <source>
        <dbReference type="Google" id="ProtNLM"/>
    </source>
</evidence>
<sequence length="346" mass="38879">MYAVVFLPDLMSFDVVPTNWIADSKVYRFPIKGLLLKNAVKNRVPPWMQWERLPAEIVKRTGTEGDHLSDEPVLDTLDEADKVLAEINATSDGICKPPTDKPKRARRRHSDANIDVNYDGPSSSSVPPVTTTTVSSTPQGDIPAVCDGLLAVLDAFSRFENQCQSMTDRLRELEEANAALSATVEGIRQTVQNNGNNPAPSKPVCMKTWFPLKTKADWEKMERLLKSQDCQRLVVGYISSFKSDDPNPDKTIRSILRHLIGFKLAVLINWNGYHNKIPFRDSRLFAAMEDALWKFDDDETFHPTLLAKSCVAWLQGSRDRGGAALWGKKKKQQTKPKEPTIKMDNP</sequence>
<evidence type="ECO:0000313" key="4">
    <source>
        <dbReference type="Proteomes" id="UP001497525"/>
    </source>
</evidence>
<feature type="compositionally biased region" description="Low complexity" evidence="2">
    <location>
        <begin position="121"/>
        <end position="138"/>
    </location>
</feature>
<feature type="region of interest" description="Disordered" evidence="2">
    <location>
        <begin position="91"/>
        <end position="138"/>
    </location>
</feature>
<dbReference type="PANTHER" id="PTHR34153">
    <property type="entry name" value="SI:CH211-262H13.3-RELATED-RELATED"/>
    <property type="match status" value="1"/>
</dbReference>
<keyword evidence="1" id="KW-0175">Coiled coil</keyword>
<feature type="compositionally biased region" description="Basic and acidic residues" evidence="2">
    <location>
        <begin position="335"/>
        <end position="346"/>
    </location>
</feature>
<accession>A0AAV2U2H9</accession>
<proteinExistence type="predicted"/>
<gene>
    <name evidence="3" type="ORF">CDAUBV1_LOCUS17276</name>
</gene>
<feature type="region of interest" description="Disordered" evidence="2">
    <location>
        <begin position="323"/>
        <end position="346"/>
    </location>
</feature>
<dbReference type="AlphaFoldDB" id="A0AAV2U2H9"/>
<evidence type="ECO:0000313" key="3">
    <source>
        <dbReference type="EMBL" id="CAL5141990.1"/>
    </source>
</evidence>
<feature type="coiled-coil region" evidence="1">
    <location>
        <begin position="156"/>
        <end position="190"/>
    </location>
</feature>
<evidence type="ECO:0000256" key="1">
    <source>
        <dbReference type="SAM" id="Coils"/>
    </source>
</evidence>
<dbReference type="PANTHER" id="PTHR34153:SF2">
    <property type="entry name" value="SI:CH211-262H13.3-RELATED"/>
    <property type="match status" value="1"/>
</dbReference>
<reference evidence="3" key="1">
    <citation type="submission" date="2024-06" db="EMBL/GenBank/DDBJ databases">
        <authorList>
            <person name="Liu X."/>
            <person name="Lenzi L."/>
            <person name="Haldenby T S."/>
            <person name="Uol C."/>
        </authorList>
    </citation>
    <scope>NUCLEOTIDE SEQUENCE</scope>
</reference>
<protein>
    <recommendedName>
        <fullName evidence="5">DUF4806 domain-containing protein</fullName>
    </recommendedName>
</protein>
<evidence type="ECO:0000256" key="2">
    <source>
        <dbReference type="SAM" id="MobiDB-lite"/>
    </source>
</evidence>
<organism evidence="3 4">
    <name type="scientific">Calicophoron daubneyi</name>
    <name type="common">Rumen fluke</name>
    <name type="synonym">Paramphistomum daubneyi</name>
    <dbReference type="NCBI Taxonomy" id="300641"/>
    <lineage>
        <taxon>Eukaryota</taxon>
        <taxon>Metazoa</taxon>
        <taxon>Spiralia</taxon>
        <taxon>Lophotrochozoa</taxon>
        <taxon>Platyhelminthes</taxon>
        <taxon>Trematoda</taxon>
        <taxon>Digenea</taxon>
        <taxon>Plagiorchiida</taxon>
        <taxon>Pronocephalata</taxon>
        <taxon>Paramphistomoidea</taxon>
        <taxon>Paramphistomidae</taxon>
        <taxon>Calicophoron</taxon>
    </lineage>
</organism>